<feature type="region of interest" description="Disordered" evidence="1">
    <location>
        <begin position="236"/>
        <end position="263"/>
    </location>
</feature>
<dbReference type="GO" id="GO:0045039">
    <property type="term" value="P:protein insertion into mitochondrial inner membrane"/>
    <property type="evidence" value="ECO:0007669"/>
    <property type="project" value="TreeGrafter"/>
</dbReference>
<comment type="caution">
    <text evidence="2">The sequence shown here is derived from an EMBL/GenBank/DDBJ whole genome shotgun (WGS) entry which is preliminary data.</text>
</comment>
<evidence type="ECO:0000313" key="2">
    <source>
        <dbReference type="EMBL" id="CAB1452065.1"/>
    </source>
</evidence>
<gene>
    <name evidence="2" type="ORF">PLEPLA_LOCUS39804</name>
</gene>
<dbReference type="AlphaFoldDB" id="A0A9N7VPQ0"/>
<dbReference type="Pfam" id="PF10171">
    <property type="entry name" value="Tim29"/>
    <property type="match status" value="1"/>
</dbReference>
<organism evidence="2 3">
    <name type="scientific">Pleuronectes platessa</name>
    <name type="common">European plaice</name>
    <dbReference type="NCBI Taxonomy" id="8262"/>
    <lineage>
        <taxon>Eukaryota</taxon>
        <taxon>Metazoa</taxon>
        <taxon>Chordata</taxon>
        <taxon>Craniata</taxon>
        <taxon>Vertebrata</taxon>
        <taxon>Euteleostomi</taxon>
        <taxon>Actinopterygii</taxon>
        <taxon>Neopterygii</taxon>
        <taxon>Teleostei</taxon>
        <taxon>Neoteleostei</taxon>
        <taxon>Acanthomorphata</taxon>
        <taxon>Carangaria</taxon>
        <taxon>Pleuronectiformes</taxon>
        <taxon>Pleuronectoidei</taxon>
        <taxon>Pleuronectidae</taxon>
        <taxon>Pleuronectes</taxon>
    </lineage>
</organism>
<accession>A0A9N7VPQ0</accession>
<name>A0A9N7VPQ0_PLEPL</name>
<dbReference type="EMBL" id="CADEAL010004114">
    <property type="protein sequence ID" value="CAB1452065.1"/>
    <property type="molecule type" value="Genomic_DNA"/>
</dbReference>
<evidence type="ECO:0000313" key="3">
    <source>
        <dbReference type="Proteomes" id="UP001153269"/>
    </source>
</evidence>
<dbReference type="InterPro" id="IPR019322">
    <property type="entry name" value="TIMM29"/>
</dbReference>
<proteinExistence type="predicted"/>
<reference evidence="2" key="1">
    <citation type="submission" date="2020-03" db="EMBL/GenBank/DDBJ databases">
        <authorList>
            <person name="Weist P."/>
        </authorList>
    </citation>
    <scope>NUCLEOTIDE SEQUENCE</scope>
</reference>
<evidence type="ECO:0008006" key="4">
    <source>
        <dbReference type="Google" id="ProtNLM"/>
    </source>
</evidence>
<dbReference type="PANTHER" id="PTHR21435:SF1">
    <property type="entry name" value="MITOCHONDRIAL IMPORT INNER MEMBRANE TRANSLOCASE SUBUNIT TIM29"/>
    <property type="match status" value="1"/>
</dbReference>
<dbReference type="GO" id="GO:0042721">
    <property type="term" value="C:TIM22 mitochondrial import inner membrane insertion complex"/>
    <property type="evidence" value="ECO:0007669"/>
    <property type="project" value="InterPro"/>
</dbReference>
<keyword evidence="3" id="KW-1185">Reference proteome</keyword>
<protein>
    <recommendedName>
        <fullName evidence="4">Mitochondrial import inner membrane translocase subunit Tim29</fullName>
    </recommendedName>
</protein>
<feature type="compositionally biased region" description="Basic and acidic residues" evidence="1">
    <location>
        <begin position="242"/>
        <end position="263"/>
    </location>
</feature>
<sequence>MASLRAATRMFCAAAETAAAAAAPAAPVRRSRWERVKNSKAVGWCRGLVTDYKEACKEIVVGAWARPAKATVYLTLMGGAGACFYTNPDQSSFEAALVEHSNQLGLLSPWIRNAKSDGHIQSLVKFHNEGRLRHASLGVLSLVYWANYDTDSTLYEAQCSNLSMPWLEFRQRVLDVGFGSRWWILNSKMQDYDMNEGEFKHLPAHMQVSSPPSVQEVEKNEKLHKDSWLALTMEAEEEEVHELDSVEEKVSEEQTEPLKEEQT</sequence>
<dbReference type="PANTHER" id="PTHR21435">
    <property type="entry name" value="MITOCHONDRIAL IMPORT INNER MEMBRANE TRANSLOCASE SUBUNIT TIM29"/>
    <property type="match status" value="1"/>
</dbReference>
<dbReference type="OrthoDB" id="5970620at2759"/>
<evidence type="ECO:0000256" key="1">
    <source>
        <dbReference type="SAM" id="MobiDB-lite"/>
    </source>
</evidence>
<dbReference type="Proteomes" id="UP001153269">
    <property type="component" value="Unassembled WGS sequence"/>
</dbReference>